<evidence type="ECO:0008006" key="13">
    <source>
        <dbReference type="Google" id="ProtNLM"/>
    </source>
</evidence>
<comment type="subcellular location">
    <subcellularLocation>
        <location evidence="1">Mitochondrion membrane</location>
    </subcellularLocation>
</comment>
<dbReference type="OrthoDB" id="437at2759"/>
<dbReference type="GO" id="GO:0031966">
    <property type="term" value="C:mitochondrial membrane"/>
    <property type="evidence" value="ECO:0007669"/>
    <property type="project" value="UniProtKB-SubCell"/>
</dbReference>
<evidence type="ECO:0000313" key="11">
    <source>
        <dbReference type="EMBL" id="KAI5061616.1"/>
    </source>
</evidence>
<dbReference type="InterPro" id="IPR006808">
    <property type="entry name" value="ATP_synth_F0_gsu_mt"/>
</dbReference>
<evidence type="ECO:0000256" key="3">
    <source>
        <dbReference type="ARBA" id="ARBA00022448"/>
    </source>
</evidence>
<dbReference type="AlphaFoldDB" id="A0A9D4U4M4"/>
<dbReference type="Proteomes" id="UP000886520">
    <property type="component" value="Chromosome 23"/>
</dbReference>
<dbReference type="EMBL" id="JABFUD020000023">
    <property type="protein sequence ID" value="KAI5061616.1"/>
    <property type="molecule type" value="Genomic_DNA"/>
</dbReference>
<keyword evidence="4" id="KW-0138">CF(0)</keyword>
<keyword evidence="7" id="KW-0496">Mitochondrion</keyword>
<dbReference type="GO" id="GO:0015078">
    <property type="term" value="F:proton transmembrane transporter activity"/>
    <property type="evidence" value="ECO:0007669"/>
    <property type="project" value="InterPro"/>
</dbReference>
<dbReference type="GO" id="GO:0045259">
    <property type="term" value="C:proton-transporting ATP synthase complex"/>
    <property type="evidence" value="ECO:0007669"/>
    <property type="project" value="UniProtKB-KW"/>
</dbReference>
<reference evidence="10" key="1">
    <citation type="submission" date="2021-01" db="EMBL/GenBank/DDBJ databases">
        <title>Adiantum capillus-veneris genome.</title>
        <authorList>
            <person name="Fang Y."/>
            <person name="Liao Q."/>
        </authorList>
    </citation>
    <scope>NUCLEOTIDE SEQUENCE</scope>
    <source>
        <strain evidence="10">H3</strain>
        <tissue evidence="10">Leaf</tissue>
    </source>
</reference>
<keyword evidence="6" id="KW-0406">Ion transport</keyword>
<keyword evidence="3" id="KW-0813">Transport</keyword>
<dbReference type="GO" id="GO:0015986">
    <property type="term" value="P:proton motive force-driven ATP synthesis"/>
    <property type="evidence" value="ECO:0007669"/>
    <property type="project" value="InterPro"/>
</dbReference>
<evidence type="ECO:0000256" key="4">
    <source>
        <dbReference type="ARBA" id="ARBA00022547"/>
    </source>
</evidence>
<accession>A0A9D4U4M4</accession>
<evidence type="ECO:0000313" key="12">
    <source>
        <dbReference type="Proteomes" id="UP000886520"/>
    </source>
</evidence>
<evidence type="ECO:0000256" key="6">
    <source>
        <dbReference type="ARBA" id="ARBA00023065"/>
    </source>
</evidence>
<dbReference type="Pfam" id="PF04718">
    <property type="entry name" value="ATP-synt_G"/>
    <property type="match status" value="1"/>
</dbReference>
<comment type="similarity">
    <text evidence="2">Belongs to the ATPase g subunit family.</text>
</comment>
<evidence type="ECO:0000256" key="2">
    <source>
        <dbReference type="ARBA" id="ARBA00005699"/>
    </source>
</evidence>
<protein>
    <recommendedName>
        <fullName evidence="13">Mitochondrial ATP synthase subunit G protein</fullName>
    </recommendedName>
</protein>
<keyword evidence="9" id="KW-0066">ATP synthesis</keyword>
<evidence type="ECO:0000256" key="8">
    <source>
        <dbReference type="ARBA" id="ARBA00023136"/>
    </source>
</evidence>
<keyword evidence="5" id="KW-0375">Hydrogen ion transport</keyword>
<dbReference type="EMBL" id="JABFUD020000023">
    <property type="protein sequence ID" value="KAI5061005.1"/>
    <property type="molecule type" value="Genomic_DNA"/>
</dbReference>
<evidence type="ECO:0000313" key="10">
    <source>
        <dbReference type="EMBL" id="KAI5061005.1"/>
    </source>
</evidence>
<evidence type="ECO:0000256" key="1">
    <source>
        <dbReference type="ARBA" id="ARBA00004325"/>
    </source>
</evidence>
<gene>
    <name evidence="10" type="ORF">GOP47_0023510</name>
    <name evidence="11" type="ORF">GOP47_0024121</name>
</gene>
<dbReference type="PANTHER" id="PTHR12386">
    <property type="entry name" value="ATP SYNTHASE SUBUNIT"/>
    <property type="match status" value="1"/>
</dbReference>
<comment type="caution">
    <text evidence="10">The sequence shown here is derived from an EMBL/GenBank/DDBJ whole genome shotgun (WGS) entry which is preliminary data.</text>
</comment>
<evidence type="ECO:0000256" key="7">
    <source>
        <dbReference type="ARBA" id="ARBA00023128"/>
    </source>
</evidence>
<sequence>MASFLKSLQGKAKNIQGKTRQLISTHGSSYYNNLLESNKQYIAKEPTIDKCQELSKQLFYTRLASIPGRYEKFWKEVEFLKNKLKDRQDLTVEDVGVAALFAAECYCWFSVGEIIGRGFTFTGYYP</sequence>
<evidence type="ECO:0000256" key="9">
    <source>
        <dbReference type="ARBA" id="ARBA00023310"/>
    </source>
</evidence>
<keyword evidence="12" id="KW-1185">Reference proteome</keyword>
<organism evidence="10 12">
    <name type="scientific">Adiantum capillus-veneris</name>
    <name type="common">Maidenhair fern</name>
    <dbReference type="NCBI Taxonomy" id="13818"/>
    <lineage>
        <taxon>Eukaryota</taxon>
        <taxon>Viridiplantae</taxon>
        <taxon>Streptophyta</taxon>
        <taxon>Embryophyta</taxon>
        <taxon>Tracheophyta</taxon>
        <taxon>Polypodiopsida</taxon>
        <taxon>Polypodiidae</taxon>
        <taxon>Polypodiales</taxon>
        <taxon>Pteridineae</taxon>
        <taxon>Pteridaceae</taxon>
        <taxon>Vittarioideae</taxon>
        <taxon>Adiantum</taxon>
    </lineage>
</organism>
<proteinExistence type="inferred from homology"/>
<evidence type="ECO:0000256" key="5">
    <source>
        <dbReference type="ARBA" id="ARBA00022781"/>
    </source>
</evidence>
<name>A0A9D4U4M4_ADICA</name>
<keyword evidence="8" id="KW-0472">Membrane</keyword>